<keyword evidence="3" id="KW-0399">Innate immunity</keyword>
<feature type="region of interest" description="Disordered" evidence="6">
    <location>
        <begin position="319"/>
        <end position="338"/>
    </location>
</feature>
<reference evidence="9" key="1">
    <citation type="submission" date="2025-08" db="UniProtKB">
        <authorList>
            <consortium name="RefSeq"/>
        </authorList>
    </citation>
    <scope>IDENTIFICATION</scope>
</reference>
<evidence type="ECO:0000313" key="9">
    <source>
        <dbReference type="RefSeq" id="XP_055891917.1"/>
    </source>
</evidence>
<accession>A0A9W3AXG6</accession>
<evidence type="ECO:0000256" key="3">
    <source>
        <dbReference type="ARBA" id="ARBA00022588"/>
    </source>
</evidence>
<keyword evidence="5" id="KW-0391">Immunity</keyword>
<gene>
    <name evidence="9" type="primary">LOC106050231</name>
</gene>
<evidence type="ECO:0000256" key="1">
    <source>
        <dbReference type="ARBA" id="ARBA00022499"/>
    </source>
</evidence>
<dbReference type="Proteomes" id="UP001165740">
    <property type="component" value="Chromosome 7"/>
</dbReference>
<dbReference type="AlphaFoldDB" id="A0A9W3AXG6"/>
<dbReference type="Gene3D" id="1.10.533.10">
    <property type="entry name" value="Death Domain, Fas"/>
    <property type="match status" value="2"/>
</dbReference>
<dbReference type="GeneID" id="106050231"/>
<keyword evidence="4" id="KW-0832">Ubl conjugation</keyword>
<dbReference type="RefSeq" id="XP_055891917.1">
    <property type="nucleotide sequence ID" value="XM_056035942.1"/>
</dbReference>
<evidence type="ECO:0000256" key="6">
    <source>
        <dbReference type="SAM" id="MobiDB-lite"/>
    </source>
</evidence>
<feature type="region of interest" description="Disordered" evidence="6">
    <location>
        <begin position="392"/>
        <end position="433"/>
    </location>
</feature>
<feature type="region of interest" description="Disordered" evidence="6">
    <location>
        <begin position="537"/>
        <end position="557"/>
    </location>
</feature>
<feature type="compositionally biased region" description="Polar residues" evidence="6">
    <location>
        <begin position="408"/>
        <end position="433"/>
    </location>
</feature>
<evidence type="ECO:0000256" key="4">
    <source>
        <dbReference type="ARBA" id="ARBA00022843"/>
    </source>
</evidence>
<evidence type="ECO:0000256" key="5">
    <source>
        <dbReference type="ARBA" id="ARBA00022859"/>
    </source>
</evidence>
<dbReference type="OrthoDB" id="10271022at2759"/>
<dbReference type="InterPro" id="IPR011029">
    <property type="entry name" value="DEATH-like_dom_sf"/>
</dbReference>
<keyword evidence="8" id="KW-1185">Reference proteome</keyword>
<feature type="compositionally biased region" description="Basic and acidic residues" evidence="6">
    <location>
        <begin position="538"/>
        <end position="550"/>
    </location>
</feature>
<sequence>MPDHSSNAILDCLVHEVYRPYIEEHVNVVQVAELMPCMKEVLASMRSANSPSQATHIFLQQLRQTKNPDKFKELSEALLQAEYEVLYCALDCGPVCYCLEEHKKMMSLFTHGIEETFSPSEVGEQLACRGVLAIDNFQAIKSLEDNGNHADAVFLLFDSLARQNEEWYQHLLCVLDCCEYTKLVTELEPTYYEQRGADTAKKPAAKIRSVTEKTVENAGAAMGVSVYPQQPEEKCLPTNEYRDGRQVYQVYQDVNSEGRKGMMFHGQQPENRKGNACPVQMQDNRKGITYHGQMQDNRKGNSTLMGTGQGLQCRPDCRQGPIYSGQEQENRNPSTYPLQAPVSRQVNIYPEQVQENMKGTLYSGQAPEYRPAPIYAAQVQESRQGLFYPAQTTESRRGTINPDIRPSYTYSEQTSDGRTGTAYSAQNPDNRPSQIYQGLNPESRPGSIYKGQTADSRTVVMYSDQVADARSGLMYSGPTADGRAGPAYPEQGSDVRTPTSFPGQNSMSRLGTAYAGKVDQIRDSRLLVAQDASLNHEQNTDFRDTSDQRENLNPGGFSVKPSRIVSLARDGRIINSKSIDSIPAESQVNPVQFPIDSVGNRPMESYRANNQSQQNILNKQTMVRVASFAPGVRPSSAGAAVPCDQGKCPAQERAVEGGCKFCIGNLPCTLLNNQVRKAEVAQAGGATNFQPGNDTKYIDQHSRPQYENDHNRNLTVTDCQLGCVRQQLSELTCLVLKQMTLIGHMNDKVDRVEAHLCKILEFSPYLNHAKH</sequence>
<feature type="compositionally biased region" description="Polar residues" evidence="6">
    <location>
        <begin position="325"/>
        <end position="338"/>
    </location>
</feature>
<keyword evidence="1" id="KW-1017">Isopeptide bond</keyword>
<feature type="domain" description="Caspase recruitment" evidence="7">
    <location>
        <begin position="99"/>
        <end position="190"/>
    </location>
</feature>
<dbReference type="GO" id="GO:0005737">
    <property type="term" value="C:cytoplasm"/>
    <property type="evidence" value="ECO:0007669"/>
    <property type="project" value="UniProtKB-ARBA"/>
</dbReference>
<organism evidence="8 9">
    <name type="scientific">Biomphalaria glabrata</name>
    <name type="common">Bloodfluke planorb</name>
    <name type="synonym">Freshwater snail</name>
    <dbReference type="NCBI Taxonomy" id="6526"/>
    <lineage>
        <taxon>Eukaryota</taxon>
        <taxon>Metazoa</taxon>
        <taxon>Spiralia</taxon>
        <taxon>Lophotrochozoa</taxon>
        <taxon>Mollusca</taxon>
        <taxon>Gastropoda</taxon>
        <taxon>Heterobranchia</taxon>
        <taxon>Euthyneura</taxon>
        <taxon>Panpulmonata</taxon>
        <taxon>Hygrophila</taxon>
        <taxon>Lymnaeoidea</taxon>
        <taxon>Planorbidae</taxon>
        <taxon>Biomphalaria</taxon>
    </lineage>
</organism>
<name>A0A9W3AXG6_BIOGL</name>
<keyword evidence="2" id="KW-0597">Phosphoprotein</keyword>
<protein>
    <submittedName>
        <fullName evidence="9">Uncharacterized protein LOC106050231</fullName>
    </submittedName>
</protein>
<proteinExistence type="predicted"/>
<dbReference type="GO" id="GO:0045087">
    <property type="term" value="P:innate immune response"/>
    <property type="evidence" value="ECO:0007669"/>
    <property type="project" value="UniProtKB-KW"/>
</dbReference>
<evidence type="ECO:0000259" key="7">
    <source>
        <dbReference type="Pfam" id="PF16739"/>
    </source>
</evidence>
<evidence type="ECO:0000256" key="2">
    <source>
        <dbReference type="ARBA" id="ARBA00022553"/>
    </source>
</evidence>
<dbReference type="Pfam" id="PF16739">
    <property type="entry name" value="CARD_2"/>
    <property type="match status" value="1"/>
</dbReference>
<dbReference type="InterPro" id="IPR031964">
    <property type="entry name" value="CARD_dom"/>
</dbReference>
<evidence type="ECO:0000313" key="8">
    <source>
        <dbReference type="Proteomes" id="UP001165740"/>
    </source>
</evidence>